<dbReference type="PROSITE" id="PS50102">
    <property type="entry name" value="RRM"/>
    <property type="match status" value="1"/>
</dbReference>
<proteinExistence type="predicted"/>
<evidence type="ECO:0000256" key="1">
    <source>
        <dbReference type="PROSITE-ProRule" id="PRU00176"/>
    </source>
</evidence>
<dbReference type="GO" id="GO:0003723">
    <property type="term" value="F:RNA binding"/>
    <property type="evidence" value="ECO:0007669"/>
    <property type="project" value="UniProtKB-UniRule"/>
</dbReference>
<sequence length="175" mass="19496">MGSSSIYLGDIPANLKEEDVRRHLAVYGSIKSINLLPGYGFVEFFSEKVCHGVTAACKVPLVDVVLIAASFTGRDGGYMHLYKHDCLAEYLEQDVVDIFSRQDFMGITVKVELAKTKTRRKICVDSSNTTSSRKENRFLEYLSEEDANRAVKELNGLELNGSVVTLSSCVRKSHH</sequence>
<dbReference type="Pfam" id="PF00076">
    <property type="entry name" value="RRM_1"/>
    <property type="match status" value="2"/>
</dbReference>
<dbReference type="EMBL" id="SGPM01000004">
    <property type="protein sequence ID" value="THH33587.1"/>
    <property type="molecule type" value="Genomic_DNA"/>
</dbReference>
<dbReference type="SUPFAM" id="SSF54928">
    <property type="entry name" value="RNA-binding domain, RBD"/>
    <property type="match status" value="2"/>
</dbReference>
<dbReference type="PANTHER" id="PTHR48038">
    <property type="entry name" value="RIBONUCLEOPROTEIN RB97D"/>
    <property type="match status" value="1"/>
</dbReference>
<dbReference type="Proteomes" id="UP000308730">
    <property type="component" value="Unassembled WGS sequence"/>
</dbReference>
<keyword evidence="1" id="KW-0694">RNA-binding</keyword>
<dbReference type="Gene3D" id="3.30.70.330">
    <property type="match status" value="2"/>
</dbReference>
<evidence type="ECO:0000313" key="3">
    <source>
        <dbReference type="EMBL" id="THH33587.1"/>
    </source>
</evidence>
<dbReference type="PANTHER" id="PTHR48038:SF1">
    <property type="entry name" value="RIBONUCLEOPROTEIN RB97D"/>
    <property type="match status" value="1"/>
</dbReference>
<dbReference type="SMART" id="SM00360">
    <property type="entry name" value="RRM"/>
    <property type="match status" value="2"/>
</dbReference>
<organism evidence="3 4">
    <name type="scientific">Antrodiella citrinella</name>
    <dbReference type="NCBI Taxonomy" id="2447956"/>
    <lineage>
        <taxon>Eukaryota</taxon>
        <taxon>Fungi</taxon>
        <taxon>Dikarya</taxon>
        <taxon>Basidiomycota</taxon>
        <taxon>Agaricomycotina</taxon>
        <taxon>Agaricomycetes</taxon>
        <taxon>Polyporales</taxon>
        <taxon>Steccherinaceae</taxon>
        <taxon>Antrodiella</taxon>
    </lineage>
</organism>
<gene>
    <name evidence="3" type="ORF">EUX98_g558</name>
</gene>
<accession>A0A4S4N5X0</accession>
<dbReference type="InterPro" id="IPR012677">
    <property type="entry name" value="Nucleotide-bd_a/b_plait_sf"/>
</dbReference>
<dbReference type="AlphaFoldDB" id="A0A4S4N5X0"/>
<dbReference type="InterPro" id="IPR000504">
    <property type="entry name" value="RRM_dom"/>
</dbReference>
<protein>
    <recommendedName>
        <fullName evidence="2">RRM domain-containing protein</fullName>
    </recommendedName>
</protein>
<comment type="caution">
    <text evidence="3">The sequence shown here is derived from an EMBL/GenBank/DDBJ whole genome shotgun (WGS) entry which is preliminary data.</text>
</comment>
<evidence type="ECO:0000259" key="2">
    <source>
        <dbReference type="PROSITE" id="PS50102"/>
    </source>
</evidence>
<name>A0A4S4N5X0_9APHY</name>
<dbReference type="InterPro" id="IPR035979">
    <property type="entry name" value="RBD_domain_sf"/>
</dbReference>
<dbReference type="OrthoDB" id="1099063at2759"/>
<reference evidence="3 4" key="1">
    <citation type="submission" date="2019-02" db="EMBL/GenBank/DDBJ databases">
        <title>Genome sequencing of the rare red list fungi Antrodiella citrinella (Flaviporus citrinellus).</title>
        <authorList>
            <person name="Buettner E."/>
            <person name="Kellner H."/>
        </authorList>
    </citation>
    <scope>NUCLEOTIDE SEQUENCE [LARGE SCALE GENOMIC DNA]</scope>
    <source>
        <strain evidence="3 4">DSM 108506</strain>
    </source>
</reference>
<keyword evidence="4" id="KW-1185">Reference proteome</keyword>
<feature type="domain" description="RRM" evidence="2">
    <location>
        <begin position="4"/>
        <end position="48"/>
    </location>
</feature>
<evidence type="ECO:0000313" key="4">
    <source>
        <dbReference type="Proteomes" id="UP000308730"/>
    </source>
</evidence>